<dbReference type="Gene3D" id="1.20.1280.50">
    <property type="match status" value="1"/>
</dbReference>
<dbReference type="AlphaFoldDB" id="A0A6A6BC10"/>
<gene>
    <name evidence="3" type="ORF">K452DRAFT_227808</name>
</gene>
<dbReference type="InterPro" id="IPR032675">
    <property type="entry name" value="LRR_dom_sf"/>
</dbReference>
<evidence type="ECO:0000256" key="1">
    <source>
        <dbReference type="SAM" id="MobiDB-lite"/>
    </source>
</evidence>
<organism evidence="3 4">
    <name type="scientific">Aplosporella prunicola CBS 121167</name>
    <dbReference type="NCBI Taxonomy" id="1176127"/>
    <lineage>
        <taxon>Eukaryota</taxon>
        <taxon>Fungi</taxon>
        <taxon>Dikarya</taxon>
        <taxon>Ascomycota</taxon>
        <taxon>Pezizomycotina</taxon>
        <taxon>Dothideomycetes</taxon>
        <taxon>Dothideomycetes incertae sedis</taxon>
        <taxon>Botryosphaeriales</taxon>
        <taxon>Aplosporellaceae</taxon>
        <taxon>Aplosporella</taxon>
    </lineage>
</organism>
<protein>
    <recommendedName>
        <fullName evidence="2">F-box domain-containing protein</fullName>
    </recommendedName>
</protein>
<dbReference type="PROSITE" id="PS50181">
    <property type="entry name" value="FBOX"/>
    <property type="match status" value="1"/>
</dbReference>
<dbReference type="CDD" id="cd09917">
    <property type="entry name" value="F-box_SF"/>
    <property type="match status" value="1"/>
</dbReference>
<feature type="domain" description="F-box" evidence="2">
    <location>
        <begin position="1"/>
        <end position="47"/>
    </location>
</feature>
<dbReference type="OrthoDB" id="5425556at2759"/>
<dbReference type="EMBL" id="ML995486">
    <property type="protein sequence ID" value="KAF2141660.1"/>
    <property type="molecule type" value="Genomic_DNA"/>
</dbReference>
<evidence type="ECO:0000259" key="2">
    <source>
        <dbReference type="PROSITE" id="PS50181"/>
    </source>
</evidence>
<dbReference type="RefSeq" id="XP_033397372.1">
    <property type="nucleotide sequence ID" value="XM_033536919.1"/>
</dbReference>
<dbReference type="SUPFAM" id="SSF52047">
    <property type="entry name" value="RNI-like"/>
    <property type="match status" value="1"/>
</dbReference>
<keyword evidence="4" id="KW-1185">Reference proteome</keyword>
<dbReference type="Proteomes" id="UP000799438">
    <property type="component" value="Unassembled WGS sequence"/>
</dbReference>
<dbReference type="GeneID" id="54294415"/>
<proteinExistence type="predicted"/>
<dbReference type="SUPFAM" id="SSF81383">
    <property type="entry name" value="F-box domain"/>
    <property type="match status" value="1"/>
</dbReference>
<dbReference type="Pfam" id="PF00646">
    <property type="entry name" value="F-box"/>
    <property type="match status" value="1"/>
</dbReference>
<accession>A0A6A6BC10</accession>
<evidence type="ECO:0000313" key="3">
    <source>
        <dbReference type="EMBL" id="KAF2141660.1"/>
    </source>
</evidence>
<dbReference type="InterPro" id="IPR036047">
    <property type="entry name" value="F-box-like_dom_sf"/>
</dbReference>
<sequence>MADLSSLPSELMLHVLSYLPIRDLLCFSVTSRSSYALASSSLQTLSLGIYPTRVSSLISQLSSTNPSASPYSRSRRSSLEHGRKAASTPAKPETTAADLFNENCTVAHVIPSASNFQPHTLLAFHTALTSSILARYRVSLRHLELSVWALTPPVAKALAQLHNLRCLSLRVEDPFGRGFLRRWVINWGHDGDGKAGTGVEWNELALAWKRLQVLRVSGADVSDWQLCQIVKNNAGLKELWLNKCPAVGRELLTFLGGEWEGRAGLETLGLVDCNLDADVNDEVVRHVGGLSNLKLLSLLDCRGLSNEAVERMNEDVWHIPDVELPHSTDNGLAPAVIEVDPAYIDIDDDD</sequence>
<evidence type="ECO:0000313" key="4">
    <source>
        <dbReference type="Proteomes" id="UP000799438"/>
    </source>
</evidence>
<feature type="region of interest" description="Disordered" evidence="1">
    <location>
        <begin position="61"/>
        <end position="92"/>
    </location>
</feature>
<dbReference type="InterPro" id="IPR001810">
    <property type="entry name" value="F-box_dom"/>
</dbReference>
<name>A0A6A6BC10_9PEZI</name>
<reference evidence="3" key="1">
    <citation type="journal article" date="2020" name="Stud. Mycol.">
        <title>101 Dothideomycetes genomes: a test case for predicting lifestyles and emergence of pathogens.</title>
        <authorList>
            <person name="Haridas S."/>
            <person name="Albert R."/>
            <person name="Binder M."/>
            <person name="Bloem J."/>
            <person name="Labutti K."/>
            <person name="Salamov A."/>
            <person name="Andreopoulos B."/>
            <person name="Baker S."/>
            <person name="Barry K."/>
            <person name="Bills G."/>
            <person name="Bluhm B."/>
            <person name="Cannon C."/>
            <person name="Castanera R."/>
            <person name="Culley D."/>
            <person name="Daum C."/>
            <person name="Ezra D."/>
            <person name="Gonzalez J."/>
            <person name="Henrissat B."/>
            <person name="Kuo A."/>
            <person name="Liang C."/>
            <person name="Lipzen A."/>
            <person name="Lutzoni F."/>
            <person name="Magnuson J."/>
            <person name="Mondo S."/>
            <person name="Nolan M."/>
            <person name="Ohm R."/>
            <person name="Pangilinan J."/>
            <person name="Park H.-J."/>
            <person name="Ramirez L."/>
            <person name="Alfaro M."/>
            <person name="Sun H."/>
            <person name="Tritt A."/>
            <person name="Yoshinaga Y."/>
            <person name="Zwiers L.-H."/>
            <person name="Turgeon B."/>
            <person name="Goodwin S."/>
            <person name="Spatafora J."/>
            <person name="Crous P."/>
            <person name="Grigoriev I."/>
        </authorList>
    </citation>
    <scope>NUCLEOTIDE SEQUENCE</scope>
    <source>
        <strain evidence="3">CBS 121167</strain>
    </source>
</reference>
<dbReference type="Gene3D" id="3.80.10.10">
    <property type="entry name" value="Ribonuclease Inhibitor"/>
    <property type="match status" value="1"/>
</dbReference>